<dbReference type="AlphaFoldDB" id="A0A5B7HEP8"/>
<keyword evidence="2" id="KW-1185">Reference proteome</keyword>
<reference evidence="1 2" key="1">
    <citation type="submission" date="2019-05" db="EMBL/GenBank/DDBJ databases">
        <title>Another draft genome of Portunus trituberculatus and its Hox gene families provides insights of decapod evolution.</title>
        <authorList>
            <person name="Jeong J.-H."/>
            <person name="Song I."/>
            <person name="Kim S."/>
            <person name="Choi T."/>
            <person name="Kim D."/>
            <person name="Ryu S."/>
            <person name="Kim W."/>
        </authorList>
    </citation>
    <scope>NUCLEOTIDE SEQUENCE [LARGE SCALE GENOMIC DNA]</scope>
    <source>
        <tissue evidence="1">Muscle</tissue>
    </source>
</reference>
<dbReference type="EMBL" id="VSRR010026160">
    <property type="protein sequence ID" value="MPC67378.1"/>
    <property type="molecule type" value="Genomic_DNA"/>
</dbReference>
<evidence type="ECO:0000313" key="1">
    <source>
        <dbReference type="EMBL" id="MPC67378.1"/>
    </source>
</evidence>
<protein>
    <submittedName>
        <fullName evidence="1">Uncharacterized protein</fullName>
    </submittedName>
</protein>
<name>A0A5B7HEP8_PORTR</name>
<evidence type="ECO:0000313" key="2">
    <source>
        <dbReference type="Proteomes" id="UP000324222"/>
    </source>
</evidence>
<dbReference type="Proteomes" id="UP000324222">
    <property type="component" value="Unassembled WGS sequence"/>
</dbReference>
<accession>A0A5B7HEP8</accession>
<organism evidence="1 2">
    <name type="scientific">Portunus trituberculatus</name>
    <name type="common">Swimming crab</name>
    <name type="synonym">Neptunus trituberculatus</name>
    <dbReference type="NCBI Taxonomy" id="210409"/>
    <lineage>
        <taxon>Eukaryota</taxon>
        <taxon>Metazoa</taxon>
        <taxon>Ecdysozoa</taxon>
        <taxon>Arthropoda</taxon>
        <taxon>Crustacea</taxon>
        <taxon>Multicrustacea</taxon>
        <taxon>Malacostraca</taxon>
        <taxon>Eumalacostraca</taxon>
        <taxon>Eucarida</taxon>
        <taxon>Decapoda</taxon>
        <taxon>Pleocyemata</taxon>
        <taxon>Brachyura</taxon>
        <taxon>Eubrachyura</taxon>
        <taxon>Portunoidea</taxon>
        <taxon>Portunidae</taxon>
        <taxon>Portuninae</taxon>
        <taxon>Portunus</taxon>
    </lineage>
</organism>
<sequence>MHVLYDQQSLPAVSAPHLSRLLRVGKLDWWQWWWWQCLVYRFDFSGMFAVVECDCESKHEVFEIFEGSEQKVNTAVSFHSSLLRPSSTSTKQNCAPYRIFFSFCKAYSACRHT</sequence>
<gene>
    <name evidence="1" type="ORF">E2C01_061553</name>
</gene>
<comment type="caution">
    <text evidence="1">The sequence shown here is derived from an EMBL/GenBank/DDBJ whole genome shotgun (WGS) entry which is preliminary data.</text>
</comment>
<proteinExistence type="predicted"/>